<dbReference type="Gene3D" id="3.90.1860.10">
    <property type="entry name" value="tRNA-splicing ligase RtcB"/>
    <property type="match status" value="2"/>
</dbReference>
<dbReference type="RefSeq" id="WP_266087675.1">
    <property type="nucleotide sequence ID" value="NZ_RKLV01000008.1"/>
</dbReference>
<dbReference type="EC" id="6.5.1.8" evidence="3"/>
<feature type="region of interest" description="Disordered" evidence="17">
    <location>
        <begin position="392"/>
        <end position="412"/>
    </location>
</feature>
<feature type="binding site" evidence="15">
    <location>
        <begin position="404"/>
        <end position="407"/>
    </location>
    <ligand>
        <name>GMP</name>
        <dbReference type="ChEBI" id="CHEBI:58115"/>
    </ligand>
</feature>
<dbReference type="GO" id="GO:0006396">
    <property type="term" value="P:RNA processing"/>
    <property type="evidence" value="ECO:0007669"/>
    <property type="project" value="InterPro"/>
</dbReference>
<proteinExistence type="inferred from homology"/>
<keyword evidence="4" id="KW-0436">Ligase</keyword>
<dbReference type="GO" id="GO:0006281">
    <property type="term" value="P:DNA repair"/>
    <property type="evidence" value="ECO:0007669"/>
    <property type="project" value="TreeGrafter"/>
</dbReference>
<keyword evidence="7 15" id="KW-0342">GTP-binding</keyword>
<comment type="catalytic activity">
    <reaction evidence="13">
        <text>a 3'-end 2',3'-cyclophospho-ribonucleotide-RNA + a 5'-end dephospho-ribonucleoside-RNA + GTP + H2O = a ribonucleotidyl-ribonucleotide-RNA + GMP + diphosphate + H(+)</text>
        <dbReference type="Rhea" id="RHEA:68080"/>
        <dbReference type="Rhea" id="RHEA-COMP:10464"/>
        <dbReference type="Rhea" id="RHEA-COMP:13936"/>
        <dbReference type="Rhea" id="RHEA-COMP:17355"/>
        <dbReference type="ChEBI" id="CHEBI:15377"/>
        <dbReference type="ChEBI" id="CHEBI:15378"/>
        <dbReference type="ChEBI" id="CHEBI:33019"/>
        <dbReference type="ChEBI" id="CHEBI:37565"/>
        <dbReference type="ChEBI" id="CHEBI:58115"/>
        <dbReference type="ChEBI" id="CHEBI:83064"/>
        <dbReference type="ChEBI" id="CHEBI:138284"/>
        <dbReference type="ChEBI" id="CHEBI:173118"/>
        <dbReference type="EC" id="6.5.1.8"/>
    </reaction>
</comment>
<comment type="similarity">
    <text evidence="1">Belongs to the RtcB family.</text>
</comment>
<evidence type="ECO:0000256" key="16">
    <source>
        <dbReference type="PIRSR" id="PIRSR601233-3"/>
    </source>
</evidence>
<gene>
    <name evidence="18" type="ORF">EGH25_08700</name>
</gene>
<evidence type="ECO:0000256" key="8">
    <source>
        <dbReference type="ARBA" id="ARBA00023211"/>
    </source>
</evidence>
<dbReference type="GO" id="GO:0005525">
    <property type="term" value="F:GTP binding"/>
    <property type="evidence" value="ECO:0007669"/>
    <property type="project" value="UniProtKB-KW"/>
</dbReference>
<evidence type="ECO:0000256" key="1">
    <source>
        <dbReference type="ARBA" id="ARBA00008071"/>
    </source>
</evidence>
<feature type="binding site" evidence="16">
    <location>
        <position position="73"/>
    </location>
    <ligand>
        <name>Mn(2+)</name>
        <dbReference type="ChEBI" id="CHEBI:29035"/>
        <label>1</label>
    </ligand>
</feature>
<dbReference type="AlphaFoldDB" id="A0A9Q4GJ12"/>
<comment type="cofactor">
    <cofactor evidence="16">
        <name>Mn(2+)</name>
        <dbReference type="ChEBI" id="CHEBI:29035"/>
    </cofactor>
    <text evidence="16">Binds 2 manganese ions per subunit.</text>
</comment>
<comment type="catalytic activity">
    <reaction evidence="12">
        <text>a 3'-end 3'-phospho-ribonucleotide-RNA + a 5'-end dephospho-ribonucleoside-RNA + GTP = a ribonucleotidyl-ribonucleotide-RNA + GMP + diphosphate</text>
        <dbReference type="Rhea" id="RHEA:68076"/>
        <dbReference type="Rhea" id="RHEA-COMP:10463"/>
        <dbReference type="Rhea" id="RHEA-COMP:13936"/>
        <dbReference type="Rhea" id="RHEA-COMP:17355"/>
        <dbReference type="ChEBI" id="CHEBI:33019"/>
        <dbReference type="ChEBI" id="CHEBI:37565"/>
        <dbReference type="ChEBI" id="CHEBI:58115"/>
        <dbReference type="ChEBI" id="CHEBI:83062"/>
        <dbReference type="ChEBI" id="CHEBI:138284"/>
        <dbReference type="ChEBI" id="CHEBI:173118"/>
        <dbReference type="EC" id="6.5.1.8"/>
    </reaction>
</comment>
<dbReference type="PANTHER" id="PTHR43749">
    <property type="entry name" value="RNA-SPLICING LIGASE RTCB"/>
    <property type="match status" value="1"/>
</dbReference>
<sequence length="478" mass="53231">MSGLEIEGEYTSADVKTDEVDEATVEQIEEIVDHEAFRNDVRIMPDAHKGAGTVVGFTMPLGNRVPPNTVGVDIGCGMTAYSLGKGVWSREDAEEIDSRIRERVPMGRETFGDRGFDHGYHLVDDFPWDDCERKLSSLDEALGIGIESPGYGKGYFMNLCERVGESVSRVIYSLGTLGGGNHFIEVSESSETGEHWVVVHSGSRGIGLSIAEYWQERAHEACDDRPDVIRERLEGVDPRYYKFDLDEVSDDELLNWVLGGKGEDWKDMESVRDIHEGEPERIDEVHGQLVSISEYAVENADGSPLDYLEGDEREGYLVDMVFAQTYAEENRRLICDAVAEVLDGEVRDTINSTHNYIDFDDLVIRKGATSVHEGERGVIPFDMSRGSVIVEGKGNDDWNSSAPHGSGRRGSRRWAHDEFDLDSFERSMEGVFSTSVKEETLDECPGAYKDADVVLERIDETAEVVDSLRPVHAIKADG</sequence>
<keyword evidence="8 16" id="KW-0464">Manganese</keyword>
<dbReference type="InterPro" id="IPR036025">
    <property type="entry name" value="RtcB-like_sf"/>
</dbReference>
<evidence type="ECO:0000256" key="12">
    <source>
        <dbReference type="ARBA" id="ARBA00047746"/>
    </source>
</evidence>
<evidence type="ECO:0000256" key="14">
    <source>
        <dbReference type="PIRSR" id="PIRSR601233-1"/>
    </source>
</evidence>
<dbReference type="SUPFAM" id="SSF103365">
    <property type="entry name" value="Hypothetical protein PH1602"/>
    <property type="match status" value="1"/>
</dbReference>
<evidence type="ECO:0000256" key="6">
    <source>
        <dbReference type="ARBA" id="ARBA00022741"/>
    </source>
</evidence>
<evidence type="ECO:0000256" key="10">
    <source>
        <dbReference type="ARBA" id="ARBA00033766"/>
    </source>
</evidence>
<feature type="binding site" evidence="15">
    <location>
        <begin position="380"/>
        <end position="383"/>
    </location>
    <ligand>
        <name>GMP</name>
        <dbReference type="ChEBI" id="CHEBI:58115"/>
    </ligand>
</feature>
<evidence type="ECO:0000256" key="7">
    <source>
        <dbReference type="ARBA" id="ARBA00023134"/>
    </source>
</evidence>
<dbReference type="EMBL" id="RKLV01000008">
    <property type="protein sequence ID" value="MCX2819428.1"/>
    <property type="molecule type" value="Genomic_DNA"/>
</dbReference>
<evidence type="ECO:0000256" key="5">
    <source>
        <dbReference type="ARBA" id="ARBA00022723"/>
    </source>
</evidence>
<keyword evidence="5 16" id="KW-0479">Metal-binding</keyword>
<name>A0A9Q4GJ12_9EURY</name>
<evidence type="ECO:0000256" key="3">
    <source>
        <dbReference type="ARBA" id="ARBA00012726"/>
    </source>
</evidence>
<accession>A0A9Q4GJ12</accession>
<dbReference type="GO" id="GO:0042245">
    <property type="term" value="P:RNA repair"/>
    <property type="evidence" value="ECO:0007669"/>
    <property type="project" value="TreeGrafter"/>
</dbReference>
<comment type="function">
    <text evidence="11">Essential for tRNA splicing and maturation. Acts by directly joining spliced tRNA halves to mature-sized tRNAs. Joins RNA with 2',3'-cyclic-phosphate or 3'-phosphate ends to RNA with 5'-hydroxy ends.</text>
</comment>
<keyword evidence="6 15" id="KW-0547">Nucleotide-binding</keyword>
<keyword evidence="19" id="KW-1185">Reference proteome</keyword>
<feature type="binding site" evidence="15">
    <location>
        <position position="475"/>
    </location>
    <ligand>
        <name>GMP</name>
        <dbReference type="ChEBI" id="CHEBI:58115"/>
    </ligand>
</feature>
<evidence type="ECO:0000256" key="11">
    <source>
        <dbReference type="ARBA" id="ARBA00045316"/>
    </source>
</evidence>
<comment type="caution">
    <text evidence="18">The sequence shown here is derived from an EMBL/GenBank/DDBJ whole genome shotgun (WGS) entry which is preliminary data.</text>
</comment>
<feature type="binding site" evidence="15">
    <location>
        <position position="387"/>
    </location>
    <ligand>
        <name>GMP</name>
        <dbReference type="ChEBI" id="CHEBI:58115"/>
    </ligand>
</feature>
<dbReference type="GO" id="GO:0030145">
    <property type="term" value="F:manganese ion binding"/>
    <property type="evidence" value="ECO:0007669"/>
    <property type="project" value="TreeGrafter"/>
</dbReference>
<evidence type="ECO:0000256" key="4">
    <source>
        <dbReference type="ARBA" id="ARBA00022598"/>
    </source>
</evidence>
<dbReference type="InterPro" id="IPR052915">
    <property type="entry name" value="RtcB-like"/>
</dbReference>
<evidence type="ECO:0000256" key="13">
    <source>
        <dbReference type="ARBA" id="ARBA00049514"/>
    </source>
</evidence>
<dbReference type="Pfam" id="PF01139">
    <property type="entry name" value="RtcB"/>
    <property type="match status" value="2"/>
</dbReference>
<feature type="active site" description="GMP-histidine intermediate" evidence="14">
    <location>
        <position position="404"/>
    </location>
</feature>
<protein>
    <recommendedName>
        <fullName evidence="10">tRNA-splicing ligase RtcB</fullName>
        <ecNumber evidence="3">6.5.1.8</ecNumber>
    </recommendedName>
    <alternativeName>
        <fullName evidence="9">3'-phosphate/5'-hydroxy nucleic acid ligase</fullName>
    </alternativeName>
</protein>
<dbReference type="InterPro" id="IPR001233">
    <property type="entry name" value="RtcB"/>
</dbReference>
<feature type="binding site" evidence="15">
    <location>
        <begin position="181"/>
        <end position="185"/>
    </location>
    <ligand>
        <name>GMP</name>
        <dbReference type="ChEBI" id="CHEBI:58115"/>
    </ligand>
</feature>
<evidence type="ECO:0000256" key="15">
    <source>
        <dbReference type="PIRSR" id="PIRSR601233-2"/>
    </source>
</evidence>
<evidence type="ECO:0000313" key="19">
    <source>
        <dbReference type="Proteomes" id="UP001149411"/>
    </source>
</evidence>
<evidence type="ECO:0000313" key="18">
    <source>
        <dbReference type="EMBL" id="MCX2819428.1"/>
    </source>
</evidence>
<evidence type="ECO:0000256" key="17">
    <source>
        <dbReference type="SAM" id="MobiDB-lite"/>
    </source>
</evidence>
<comment type="subunit">
    <text evidence="2">Monomer.</text>
</comment>
<dbReference type="GO" id="GO:0170057">
    <property type="term" value="F:RNA ligase (GTP) activity"/>
    <property type="evidence" value="ECO:0007669"/>
    <property type="project" value="UniProtKB-EC"/>
</dbReference>
<evidence type="ECO:0000256" key="9">
    <source>
        <dbReference type="ARBA" id="ARBA00030221"/>
    </source>
</evidence>
<dbReference type="PANTHER" id="PTHR43749:SF2">
    <property type="entry name" value="RNA-SPLICING LIGASE RTCB"/>
    <property type="match status" value="1"/>
</dbReference>
<dbReference type="GO" id="GO:0003909">
    <property type="term" value="F:DNA ligase activity"/>
    <property type="evidence" value="ECO:0007669"/>
    <property type="project" value="TreeGrafter"/>
</dbReference>
<evidence type="ECO:0000256" key="2">
    <source>
        <dbReference type="ARBA" id="ARBA00011245"/>
    </source>
</evidence>
<dbReference type="Proteomes" id="UP001149411">
    <property type="component" value="Unassembled WGS sequence"/>
</dbReference>
<feature type="binding site" evidence="16">
    <location>
        <position position="182"/>
    </location>
    <ligand>
        <name>Mn(2+)</name>
        <dbReference type="ChEBI" id="CHEBI:29035"/>
        <label>1</label>
    </ligand>
</feature>
<feature type="binding site" evidence="16">
    <location>
        <position position="200"/>
    </location>
    <ligand>
        <name>Mn(2+)</name>
        <dbReference type="ChEBI" id="CHEBI:29035"/>
        <label>2</label>
    </ligand>
</feature>
<reference evidence="18" key="1">
    <citation type="submission" date="2022-09" db="EMBL/GenBank/DDBJ databases">
        <title>Haloadaptaus new haloarchaeum isolated from saline soil.</title>
        <authorList>
            <person name="Duran-Viseras A."/>
            <person name="Sanchez-Porro C."/>
            <person name="Ventosa A."/>
        </authorList>
    </citation>
    <scope>NUCLEOTIDE SEQUENCE</scope>
    <source>
        <strain evidence="18">F3-133</strain>
    </source>
</reference>
<organism evidence="18 19">
    <name type="scientific">Halorutilus salinus</name>
    <dbReference type="NCBI Taxonomy" id="2487751"/>
    <lineage>
        <taxon>Archaea</taxon>
        <taxon>Methanobacteriati</taxon>
        <taxon>Methanobacteriota</taxon>
        <taxon>Stenosarchaea group</taxon>
        <taxon>Halobacteria</taxon>
        <taxon>Halorutilales</taxon>
        <taxon>Halorutilaceae</taxon>
        <taxon>Halorutilus</taxon>
    </lineage>
</organism>